<sequence length="207" mass="24152">MRKYDRMTDEQLISELRSGDQGIMDYIMDKYKSMVRKKARAMFLLGGENDDLIQEGMIGLIKAVRDYDPEQGNSFSSFADLCVSRQMYSAIEASKRKKHLPLNYYVSLYEESENHHDGENKMQLIDTIEPEQENNPEALYFGKEYTEAFVEQLKEMLSPFENHVLYLHLMGTDYKKIAEILEKSPKSIDNAIQRIRGKAEKMIRRGD</sequence>
<dbReference type="EMBL" id="DWWI01000246">
    <property type="protein sequence ID" value="HJC44312.1"/>
    <property type="molecule type" value="Genomic_DNA"/>
</dbReference>
<dbReference type="SUPFAM" id="SSF88659">
    <property type="entry name" value="Sigma3 and sigma4 domains of RNA polymerase sigma factors"/>
    <property type="match status" value="1"/>
</dbReference>
<dbReference type="PANTHER" id="PTHR30385">
    <property type="entry name" value="SIGMA FACTOR F FLAGELLAR"/>
    <property type="match status" value="1"/>
</dbReference>
<dbReference type="AlphaFoldDB" id="A0A9D2P525"/>
<evidence type="ECO:0000256" key="3">
    <source>
        <dbReference type="ARBA" id="ARBA00023125"/>
    </source>
</evidence>
<protein>
    <submittedName>
        <fullName evidence="6">Sigma-70 family RNA polymerase sigma factor</fullName>
    </submittedName>
</protein>
<dbReference type="InterPro" id="IPR013325">
    <property type="entry name" value="RNA_pol_sigma_r2"/>
</dbReference>
<dbReference type="InterPro" id="IPR016371">
    <property type="entry name" value="RNA_pol_sigma-H_factor"/>
</dbReference>
<gene>
    <name evidence="6" type="ORF">H9756_11685</name>
</gene>
<evidence type="ECO:0000259" key="5">
    <source>
        <dbReference type="PROSITE" id="PS00715"/>
    </source>
</evidence>
<keyword evidence="4" id="KW-0804">Transcription</keyword>
<reference evidence="6" key="1">
    <citation type="journal article" date="2021" name="PeerJ">
        <title>Extensive microbial diversity within the chicken gut microbiome revealed by metagenomics and culture.</title>
        <authorList>
            <person name="Gilroy R."/>
            <person name="Ravi A."/>
            <person name="Getino M."/>
            <person name="Pursley I."/>
            <person name="Horton D.L."/>
            <person name="Alikhan N.F."/>
            <person name="Baker D."/>
            <person name="Gharbi K."/>
            <person name="Hall N."/>
            <person name="Watson M."/>
            <person name="Adriaenssens E.M."/>
            <person name="Foster-Nyarko E."/>
            <person name="Jarju S."/>
            <person name="Secka A."/>
            <person name="Antonio M."/>
            <person name="Oren A."/>
            <person name="Chaudhuri R.R."/>
            <person name="La Ragione R."/>
            <person name="Hildebrand F."/>
            <person name="Pallen M.J."/>
        </authorList>
    </citation>
    <scope>NUCLEOTIDE SEQUENCE</scope>
    <source>
        <strain evidence="6">CHK165-2605</strain>
    </source>
</reference>
<organism evidence="6 7">
    <name type="scientific">Candidatus Mediterraneibacter gallistercoris</name>
    <dbReference type="NCBI Taxonomy" id="2838671"/>
    <lineage>
        <taxon>Bacteria</taxon>
        <taxon>Bacillati</taxon>
        <taxon>Bacillota</taxon>
        <taxon>Clostridia</taxon>
        <taxon>Lachnospirales</taxon>
        <taxon>Lachnospiraceae</taxon>
        <taxon>Mediterraneibacter</taxon>
    </lineage>
</organism>
<evidence type="ECO:0000256" key="2">
    <source>
        <dbReference type="ARBA" id="ARBA00023082"/>
    </source>
</evidence>
<dbReference type="GO" id="GO:0006352">
    <property type="term" value="P:DNA-templated transcription initiation"/>
    <property type="evidence" value="ECO:0007669"/>
    <property type="project" value="InterPro"/>
</dbReference>
<dbReference type="InterPro" id="IPR007627">
    <property type="entry name" value="RNA_pol_sigma70_r2"/>
</dbReference>
<dbReference type="SUPFAM" id="SSF88946">
    <property type="entry name" value="Sigma2 domain of RNA polymerase sigma factors"/>
    <property type="match status" value="1"/>
</dbReference>
<evidence type="ECO:0000256" key="4">
    <source>
        <dbReference type="ARBA" id="ARBA00023163"/>
    </source>
</evidence>
<dbReference type="PANTHER" id="PTHR30385:SF1">
    <property type="entry name" value="RNA POLYMERASE SIGMA-H FACTOR"/>
    <property type="match status" value="1"/>
</dbReference>
<dbReference type="Proteomes" id="UP000823895">
    <property type="component" value="Unassembled WGS sequence"/>
</dbReference>
<dbReference type="Pfam" id="PF04542">
    <property type="entry name" value="Sigma70_r2"/>
    <property type="match status" value="1"/>
</dbReference>
<evidence type="ECO:0000256" key="1">
    <source>
        <dbReference type="ARBA" id="ARBA00023015"/>
    </source>
</evidence>
<proteinExistence type="predicted"/>
<comment type="caution">
    <text evidence="6">The sequence shown here is derived from an EMBL/GenBank/DDBJ whole genome shotgun (WGS) entry which is preliminary data.</text>
</comment>
<dbReference type="Gene3D" id="1.20.120.1810">
    <property type="match status" value="1"/>
</dbReference>
<dbReference type="PRINTS" id="PR00046">
    <property type="entry name" value="SIGMA70FCT"/>
</dbReference>
<dbReference type="InterPro" id="IPR013324">
    <property type="entry name" value="RNA_pol_sigma_r3/r4-like"/>
</dbReference>
<keyword evidence="1" id="KW-0805">Transcription regulation</keyword>
<dbReference type="GO" id="GO:0003677">
    <property type="term" value="F:DNA binding"/>
    <property type="evidence" value="ECO:0007669"/>
    <property type="project" value="UniProtKB-KW"/>
</dbReference>
<dbReference type="NCBIfam" id="TIGR02937">
    <property type="entry name" value="sigma70-ECF"/>
    <property type="match status" value="1"/>
</dbReference>
<name>A0A9D2P525_9FIRM</name>
<accession>A0A9D2P525</accession>
<evidence type="ECO:0000313" key="7">
    <source>
        <dbReference type="Proteomes" id="UP000823895"/>
    </source>
</evidence>
<keyword evidence="3" id="KW-0238">DNA-binding</keyword>
<dbReference type="InterPro" id="IPR014284">
    <property type="entry name" value="RNA_pol_sigma-70_dom"/>
</dbReference>
<feature type="domain" description="RNA polymerase sigma-70" evidence="5">
    <location>
        <begin position="51"/>
        <end position="64"/>
    </location>
</feature>
<dbReference type="InterPro" id="IPR000943">
    <property type="entry name" value="RNA_pol_sigma70"/>
</dbReference>
<evidence type="ECO:0000313" key="6">
    <source>
        <dbReference type="EMBL" id="HJC44312.1"/>
    </source>
</evidence>
<dbReference type="PROSITE" id="PS00715">
    <property type="entry name" value="SIGMA70_1"/>
    <property type="match status" value="1"/>
</dbReference>
<reference evidence="6" key="2">
    <citation type="submission" date="2021-04" db="EMBL/GenBank/DDBJ databases">
        <authorList>
            <person name="Gilroy R."/>
        </authorList>
    </citation>
    <scope>NUCLEOTIDE SEQUENCE</scope>
    <source>
        <strain evidence="6">CHK165-2605</strain>
    </source>
</reference>
<keyword evidence="2" id="KW-0731">Sigma factor</keyword>
<dbReference type="PIRSF" id="PIRSF002939">
    <property type="entry name" value="RNA_polymerase_sigma-H_factor"/>
    <property type="match status" value="1"/>
</dbReference>
<dbReference type="GO" id="GO:0016987">
    <property type="term" value="F:sigma factor activity"/>
    <property type="evidence" value="ECO:0007669"/>
    <property type="project" value="UniProtKB-KW"/>
</dbReference>